<evidence type="ECO:0000256" key="4">
    <source>
        <dbReference type="PROSITE-ProRule" id="PRU10007"/>
    </source>
</evidence>
<dbReference type="PROSITE" id="PS00687">
    <property type="entry name" value="ALDEHYDE_DEHYDR_GLU"/>
    <property type="match status" value="1"/>
</dbReference>
<comment type="caution">
    <text evidence="7">The sequence shown here is derived from an EMBL/GenBank/DDBJ whole genome shotgun (WGS) entry which is preliminary data.</text>
</comment>
<evidence type="ECO:0000259" key="6">
    <source>
        <dbReference type="Pfam" id="PF00171"/>
    </source>
</evidence>
<dbReference type="EMBL" id="BAABFR010000040">
    <property type="protein sequence ID" value="GAA4394846.1"/>
    <property type="molecule type" value="Genomic_DNA"/>
</dbReference>
<dbReference type="InterPro" id="IPR015590">
    <property type="entry name" value="Aldehyde_DH_dom"/>
</dbReference>
<evidence type="ECO:0000256" key="3">
    <source>
        <dbReference type="ARBA" id="ARBA00023027"/>
    </source>
</evidence>
<proteinExistence type="inferred from homology"/>
<dbReference type="PANTHER" id="PTHR42986">
    <property type="entry name" value="BENZALDEHYDE DEHYDROGENASE YFMT"/>
    <property type="match status" value="1"/>
</dbReference>
<reference evidence="8" key="1">
    <citation type="journal article" date="2019" name="Int. J. Syst. Evol. Microbiol.">
        <title>The Global Catalogue of Microorganisms (GCM) 10K type strain sequencing project: providing services to taxonomists for standard genome sequencing and annotation.</title>
        <authorList>
            <consortium name="The Broad Institute Genomics Platform"/>
            <consortium name="The Broad Institute Genome Sequencing Center for Infectious Disease"/>
            <person name="Wu L."/>
            <person name="Ma J."/>
        </authorList>
    </citation>
    <scope>NUCLEOTIDE SEQUENCE [LARGE SCALE GENOMIC DNA]</scope>
    <source>
        <strain evidence="8">JCM 17688</strain>
    </source>
</reference>
<dbReference type="InterPro" id="IPR029510">
    <property type="entry name" value="Ald_DH_CS_GLU"/>
</dbReference>
<dbReference type="InterPro" id="IPR016163">
    <property type="entry name" value="Ald_DH_C"/>
</dbReference>
<dbReference type="InterPro" id="IPR016162">
    <property type="entry name" value="Ald_DH_N"/>
</dbReference>
<protein>
    <submittedName>
        <fullName evidence="7">Aldehyde dehydrogenase family protein</fullName>
    </submittedName>
</protein>
<evidence type="ECO:0000313" key="8">
    <source>
        <dbReference type="Proteomes" id="UP001500635"/>
    </source>
</evidence>
<dbReference type="SUPFAM" id="SSF53720">
    <property type="entry name" value="ALDH-like"/>
    <property type="match status" value="1"/>
</dbReference>
<organism evidence="7 8">
    <name type="scientific">Tsukamurella soli</name>
    <dbReference type="NCBI Taxonomy" id="644556"/>
    <lineage>
        <taxon>Bacteria</taxon>
        <taxon>Bacillati</taxon>
        <taxon>Actinomycetota</taxon>
        <taxon>Actinomycetes</taxon>
        <taxon>Mycobacteriales</taxon>
        <taxon>Tsukamurellaceae</taxon>
        <taxon>Tsukamurella</taxon>
    </lineage>
</organism>
<comment type="similarity">
    <text evidence="1 5">Belongs to the aldehyde dehydrogenase family.</text>
</comment>
<dbReference type="Proteomes" id="UP001500635">
    <property type="component" value="Unassembled WGS sequence"/>
</dbReference>
<dbReference type="Gene3D" id="3.40.605.10">
    <property type="entry name" value="Aldehyde Dehydrogenase, Chain A, domain 1"/>
    <property type="match status" value="1"/>
</dbReference>
<evidence type="ECO:0000256" key="5">
    <source>
        <dbReference type="RuleBase" id="RU003345"/>
    </source>
</evidence>
<sequence>MIRWIAEEGTEPPAHRLFIDGVWKEPVAGGYFTDHSPATGRKLAQIADVGVADVEQAVAAAVAAQPGWSALTPAERSEVFYRAADIFAERQDELVGLLCEETGSGYGKAAYEASLVPLALRDAAGLTTHDLGEILPSNIPGKVNRTLRTPVGVIGVITPWNFPLYLTIRGFVHAMALGNAIVLKPAEDSPVIGGLALAELFTDAGLPPGILNVITASRENAAMVGEFLTDDKRVPVLSFTGSSAVGRTLAVACAENFKRIKLELGGKNPVIVLPGADIDRAVEIVGFAGFLHQGQICLSADRILVSQEQYQEFVQKIIARAKTFVPTLPSDPNCVNGPIINTRQLERIVALIEESEAAGAKVHCGGRAQPPYYESTVITDVTPQMRIWREEIFGPAVIVTPYSNVDQAVELANGLFTDEGVDAVAAVGASLPG</sequence>
<name>A0ABP8JS02_9ACTN</name>
<feature type="active site" evidence="4">
    <location>
        <position position="263"/>
    </location>
</feature>
<keyword evidence="3" id="KW-0520">NAD</keyword>
<gene>
    <name evidence="7" type="ORF">GCM10023147_27310</name>
</gene>
<dbReference type="Gene3D" id="3.40.309.10">
    <property type="entry name" value="Aldehyde Dehydrogenase, Chain A, domain 2"/>
    <property type="match status" value="1"/>
</dbReference>
<dbReference type="Pfam" id="PF00171">
    <property type="entry name" value="Aldedh"/>
    <property type="match status" value="1"/>
</dbReference>
<feature type="domain" description="Aldehyde dehydrogenase" evidence="6">
    <location>
        <begin position="31"/>
        <end position="414"/>
    </location>
</feature>
<evidence type="ECO:0000313" key="7">
    <source>
        <dbReference type="EMBL" id="GAA4394846.1"/>
    </source>
</evidence>
<accession>A0ABP8JS02</accession>
<keyword evidence="2 5" id="KW-0560">Oxidoreductase</keyword>
<evidence type="ECO:0000256" key="2">
    <source>
        <dbReference type="ARBA" id="ARBA00023002"/>
    </source>
</evidence>
<dbReference type="InterPro" id="IPR016161">
    <property type="entry name" value="Ald_DH/histidinol_DH"/>
</dbReference>
<keyword evidence="8" id="KW-1185">Reference proteome</keyword>
<evidence type="ECO:0000256" key="1">
    <source>
        <dbReference type="ARBA" id="ARBA00009986"/>
    </source>
</evidence>
<dbReference type="PANTHER" id="PTHR42986:SF1">
    <property type="entry name" value="BENZALDEHYDE DEHYDROGENASE YFMT"/>
    <property type="match status" value="1"/>
</dbReference>